<dbReference type="GO" id="GO:0005765">
    <property type="term" value="C:lysosomal membrane"/>
    <property type="evidence" value="ECO:0007669"/>
    <property type="project" value="TreeGrafter"/>
</dbReference>
<dbReference type="InterPro" id="IPR027244">
    <property type="entry name" value="IML1"/>
</dbReference>
<dbReference type="SMART" id="SM00049">
    <property type="entry name" value="DEP"/>
    <property type="match status" value="1"/>
</dbReference>
<dbReference type="PROSITE" id="PS50186">
    <property type="entry name" value="DEP"/>
    <property type="match status" value="1"/>
</dbReference>
<dbReference type="OrthoDB" id="39497at2759"/>
<dbReference type="GO" id="GO:1904262">
    <property type="term" value="P:negative regulation of TORC1 signaling"/>
    <property type="evidence" value="ECO:0007669"/>
    <property type="project" value="TreeGrafter"/>
</dbReference>
<evidence type="ECO:0000313" key="4">
    <source>
        <dbReference type="Proteomes" id="UP000267029"/>
    </source>
</evidence>
<proteinExistence type="predicted"/>
<keyword evidence="4" id="KW-1185">Reference proteome</keyword>
<dbReference type="InterPro" id="IPR036390">
    <property type="entry name" value="WH_DNA-bd_sf"/>
</dbReference>
<feature type="region of interest" description="Disordered" evidence="1">
    <location>
        <begin position="579"/>
        <end position="603"/>
    </location>
</feature>
<dbReference type="Gene3D" id="1.10.10.10">
    <property type="entry name" value="Winged helix-like DNA-binding domain superfamily/Winged helix DNA-binding domain"/>
    <property type="match status" value="1"/>
</dbReference>
<dbReference type="GO" id="GO:0010508">
    <property type="term" value="P:positive regulation of autophagy"/>
    <property type="evidence" value="ECO:0007669"/>
    <property type="project" value="TreeGrafter"/>
</dbReference>
<organism evidence="3 4">
    <name type="scientific">Mesocestoides corti</name>
    <name type="common">Flatworm</name>
    <dbReference type="NCBI Taxonomy" id="53468"/>
    <lineage>
        <taxon>Eukaryota</taxon>
        <taxon>Metazoa</taxon>
        <taxon>Spiralia</taxon>
        <taxon>Lophotrochozoa</taxon>
        <taxon>Platyhelminthes</taxon>
        <taxon>Cestoda</taxon>
        <taxon>Eucestoda</taxon>
        <taxon>Cyclophyllidea</taxon>
        <taxon>Mesocestoididae</taxon>
        <taxon>Mesocestoides</taxon>
    </lineage>
</organism>
<accession>A0A0R3UHV0</accession>
<evidence type="ECO:0000256" key="1">
    <source>
        <dbReference type="SAM" id="MobiDB-lite"/>
    </source>
</evidence>
<feature type="region of interest" description="Disordered" evidence="1">
    <location>
        <begin position="141"/>
        <end position="180"/>
    </location>
</feature>
<feature type="compositionally biased region" description="Polar residues" evidence="1">
    <location>
        <begin position="155"/>
        <end position="178"/>
    </location>
</feature>
<dbReference type="GO" id="GO:1990130">
    <property type="term" value="C:GATOR1 complex"/>
    <property type="evidence" value="ECO:0007669"/>
    <property type="project" value="TreeGrafter"/>
</dbReference>
<dbReference type="AlphaFoldDB" id="A0A0R3UHV0"/>
<dbReference type="STRING" id="53468.A0A0R3UHV0"/>
<reference evidence="3 4" key="1">
    <citation type="submission" date="2018-10" db="EMBL/GenBank/DDBJ databases">
        <authorList>
            <consortium name="Pathogen Informatics"/>
        </authorList>
    </citation>
    <scope>NUCLEOTIDE SEQUENCE [LARGE SCALE GENOMIC DNA]</scope>
</reference>
<name>A0A0R3UHV0_MESCO</name>
<protein>
    <recommendedName>
        <fullName evidence="2">DEP domain-containing protein</fullName>
    </recommendedName>
</protein>
<dbReference type="GO" id="GO:0034198">
    <property type="term" value="P:cellular response to amino acid starvation"/>
    <property type="evidence" value="ECO:0007669"/>
    <property type="project" value="TreeGrafter"/>
</dbReference>
<evidence type="ECO:0000259" key="2">
    <source>
        <dbReference type="PROSITE" id="PS50186"/>
    </source>
</evidence>
<dbReference type="Pfam" id="PF00610">
    <property type="entry name" value="DEP"/>
    <property type="match status" value="1"/>
</dbReference>
<dbReference type="InterPro" id="IPR045838">
    <property type="entry name" value="DEPDC5_CTD"/>
</dbReference>
<dbReference type="GO" id="GO:0035556">
    <property type="term" value="P:intracellular signal transduction"/>
    <property type="evidence" value="ECO:0007669"/>
    <property type="project" value="InterPro"/>
</dbReference>
<dbReference type="InterPro" id="IPR036388">
    <property type="entry name" value="WH-like_DNA-bd_sf"/>
</dbReference>
<dbReference type="Pfam" id="PF19418">
    <property type="entry name" value="DEPDC5_CTD"/>
    <property type="match status" value="2"/>
</dbReference>
<sequence length="789" mass="87562">MLELRGVGASECQVVAVFDLRTRLPGLRKFVFAEGQAPPQLALKFWRSRFLILPVFKDTTQQLCESLRQCKNTGKKVRCDIYETPLAVYSYDKLCEKFITFIESLNRIRRVNVTNKTKQFNWPDSSDLPRVHHDPVLTNLPTIPTDACHSKVSRRSGNLPTSTQEPDQTSDVSPSAASTPLPPVGSLLPSASPLSTQSEIWRILAGLLDPEHGLAFITGNPVLPKYTFCSYDLVQWLCRCLSDVTSLEAAVKYAQSLVDARLICHTSGNTSHKFLHGFFFYTVLAELASPPPPHEAVDTSSGGRESLTNPPLPSLAGIRRIPFPAAHLPPSSSSPLGAFSTDFQKEWAEILIIREAPVNQCRFLSPFFPPCDSKDAGNELPPLNGVLSTSCLGQIFGSENDPGIHVGSEGVLRKRVTRDIRDSSYLSILKRHPEWYCLLYDLNYHPTCAFSMEIQWLVASPNRINDLLVLYIYYRATSPGFHIVPAPCYPFGYSSTRFVVDPLRLPVFIQCRALQLIVAQSRADGMESQYSGDLSAHALAAELFPELPEIDQMTALFCFQETILSRFGFMPLSYSPAVNSRNGSSEDNTPTMKRPTPLGDDYPRGMSYTRRMYAHVSGGMFVMIPLYTDQQPPPQSIKGPSCRSSRRSSGTCLSQSLDQGIQAASTTYPPSACSYATTLCSENSGITSNQGWEFGQHASIPKDSQGSLDPRTSCFNTQYEAGFFWTWNYLLPRKWRSQITGDEAFQDGMLEDFRAFCSGGADDTRLVDAFDNFKSSLAEAINDATPMQC</sequence>
<dbReference type="PANTHER" id="PTHR13179:SF8">
    <property type="entry name" value="GATOR COMPLEX PROTEIN DEPDC5"/>
    <property type="match status" value="1"/>
</dbReference>
<dbReference type="GO" id="GO:0005096">
    <property type="term" value="F:GTPase activator activity"/>
    <property type="evidence" value="ECO:0007669"/>
    <property type="project" value="InterPro"/>
</dbReference>
<feature type="region of interest" description="Disordered" evidence="1">
    <location>
        <begin position="629"/>
        <end position="651"/>
    </location>
</feature>
<dbReference type="PANTHER" id="PTHR13179">
    <property type="entry name" value="DEP DOMAIN CONTAINING PROTEIN 5"/>
    <property type="match status" value="1"/>
</dbReference>
<feature type="compositionally biased region" description="Polar residues" evidence="1">
    <location>
        <begin position="579"/>
        <end position="591"/>
    </location>
</feature>
<dbReference type="EMBL" id="UXSR01005310">
    <property type="protein sequence ID" value="VDD80949.1"/>
    <property type="molecule type" value="Genomic_DNA"/>
</dbReference>
<dbReference type="InterPro" id="IPR000591">
    <property type="entry name" value="DEP_dom"/>
</dbReference>
<feature type="domain" description="DEP" evidence="2">
    <location>
        <begin position="225"/>
        <end position="285"/>
    </location>
</feature>
<dbReference type="Proteomes" id="UP000267029">
    <property type="component" value="Unassembled WGS sequence"/>
</dbReference>
<gene>
    <name evidence="3" type="ORF">MCOS_LOCUS6952</name>
</gene>
<evidence type="ECO:0000313" key="3">
    <source>
        <dbReference type="EMBL" id="VDD80949.1"/>
    </source>
</evidence>
<dbReference type="SUPFAM" id="SSF46785">
    <property type="entry name" value="Winged helix' DNA-binding domain"/>
    <property type="match status" value="1"/>
</dbReference>